<dbReference type="InterPro" id="IPR005073">
    <property type="entry name" value="Peptidase_M74"/>
</dbReference>
<evidence type="ECO:0000256" key="3">
    <source>
        <dbReference type="ARBA" id="ARBA00022729"/>
    </source>
</evidence>
<keyword evidence="1" id="KW-0645">Protease</keyword>
<keyword evidence="5 8" id="KW-0378">Hydrolase</keyword>
<dbReference type="PIRSF" id="PIRSF018455">
    <property type="entry name" value="MepA"/>
    <property type="match status" value="1"/>
</dbReference>
<evidence type="ECO:0000256" key="5">
    <source>
        <dbReference type="ARBA" id="ARBA00022801"/>
    </source>
</evidence>
<organism evidence="8">
    <name type="scientific">metagenome</name>
    <dbReference type="NCBI Taxonomy" id="256318"/>
    <lineage>
        <taxon>unclassified sequences</taxon>
        <taxon>metagenomes</taxon>
    </lineage>
</organism>
<evidence type="ECO:0000256" key="7">
    <source>
        <dbReference type="ARBA" id="ARBA00023049"/>
    </source>
</evidence>
<keyword evidence="6" id="KW-0862">Zinc</keyword>
<dbReference type="GO" id="GO:0008237">
    <property type="term" value="F:metallopeptidase activity"/>
    <property type="evidence" value="ECO:0007669"/>
    <property type="project" value="UniProtKB-KW"/>
</dbReference>
<dbReference type="AlphaFoldDB" id="A0A380T7U9"/>
<evidence type="ECO:0000256" key="4">
    <source>
        <dbReference type="ARBA" id="ARBA00022764"/>
    </source>
</evidence>
<keyword evidence="4" id="KW-0574">Periplasm</keyword>
<proteinExistence type="predicted"/>
<keyword evidence="7" id="KW-0482">Metalloprotease</keyword>
<reference evidence="8" key="1">
    <citation type="submission" date="2018-07" db="EMBL/GenBank/DDBJ databases">
        <authorList>
            <person name="Quirk P.G."/>
            <person name="Krulwich T.A."/>
        </authorList>
    </citation>
    <scope>NUCLEOTIDE SEQUENCE</scope>
</reference>
<dbReference type="Pfam" id="PF03411">
    <property type="entry name" value="Peptidase_M74"/>
    <property type="match status" value="1"/>
</dbReference>
<dbReference type="GO" id="GO:0004252">
    <property type="term" value="F:serine-type endopeptidase activity"/>
    <property type="evidence" value="ECO:0007669"/>
    <property type="project" value="InterPro"/>
</dbReference>
<name>A0A380T7U9_9ZZZZ</name>
<dbReference type="PROSITE" id="PS51318">
    <property type="entry name" value="TAT"/>
    <property type="match status" value="1"/>
</dbReference>
<dbReference type="EMBL" id="UIDG01000008">
    <property type="protein sequence ID" value="SUS03641.1"/>
    <property type="molecule type" value="Genomic_DNA"/>
</dbReference>
<sequence length="301" mass="31288">MKRARRLRFLTSAGAIALAALVSVAAASMGAAADAGPKVWWQVSGPTVQPAAAIGAPAKGCLAGGQALPLAGAGYEVMRPSRRRTFGHPQLIAFITAFAAAAPAEGWPGLLVGDLAQARGGPTSSGHRSHQSGLDVDIWLQPVPEAGITAAEREALSAVSVVAADGARVDARRWTAAHQRLIRTAASFAEVDRIFVNPAIKQALCDGAGDAGAGERSWLRKVRPWWGHDSHMHVRLACPDASSACEAQPPIPEGDGCGADLAWWFSAEAAEEATKKAKAPPARALTLDDLPPACRTVLLNE</sequence>
<evidence type="ECO:0000313" key="8">
    <source>
        <dbReference type="EMBL" id="SUS03641.1"/>
    </source>
</evidence>
<dbReference type="InterPro" id="IPR009045">
    <property type="entry name" value="Zn_M74/Hedgehog-like"/>
</dbReference>
<dbReference type="Gene3D" id="3.30.1380.10">
    <property type="match status" value="1"/>
</dbReference>
<accession>A0A380T7U9</accession>
<evidence type="ECO:0000256" key="6">
    <source>
        <dbReference type="ARBA" id="ARBA00022833"/>
    </source>
</evidence>
<dbReference type="GO" id="GO:0030288">
    <property type="term" value="C:outer membrane-bounded periplasmic space"/>
    <property type="evidence" value="ECO:0007669"/>
    <property type="project" value="InterPro"/>
</dbReference>
<protein>
    <submittedName>
        <fullName evidence="8">Penicillin-insensitive murein endopeptidase</fullName>
        <ecNumber evidence="8">3.4.24.-</ecNumber>
    </submittedName>
</protein>
<dbReference type="GO" id="GO:0006508">
    <property type="term" value="P:proteolysis"/>
    <property type="evidence" value="ECO:0007669"/>
    <property type="project" value="UniProtKB-KW"/>
</dbReference>
<keyword evidence="2" id="KW-0479">Metal-binding</keyword>
<gene>
    <name evidence="8" type="primary">mepA</name>
    <name evidence="8" type="ORF">DF3PB_1050004</name>
</gene>
<dbReference type="EC" id="3.4.24.-" evidence="8"/>
<dbReference type="GO" id="GO:0046872">
    <property type="term" value="F:metal ion binding"/>
    <property type="evidence" value="ECO:0007669"/>
    <property type="project" value="UniProtKB-KW"/>
</dbReference>
<dbReference type="NCBIfam" id="NF006947">
    <property type="entry name" value="PRK09429.1"/>
    <property type="match status" value="1"/>
</dbReference>
<evidence type="ECO:0000256" key="1">
    <source>
        <dbReference type="ARBA" id="ARBA00022670"/>
    </source>
</evidence>
<dbReference type="InterPro" id="IPR006311">
    <property type="entry name" value="TAT_signal"/>
</dbReference>
<evidence type="ECO:0000256" key="2">
    <source>
        <dbReference type="ARBA" id="ARBA00022723"/>
    </source>
</evidence>
<keyword evidence="3" id="KW-0732">Signal</keyword>
<dbReference type="SUPFAM" id="SSF55166">
    <property type="entry name" value="Hedgehog/DD-peptidase"/>
    <property type="match status" value="1"/>
</dbReference>